<comment type="caution">
    <text evidence="2">The sequence shown here is derived from an EMBL/GenBank/DDBJ whole genome shotgun (WGS) entry which is preliminary data.</text>
</comment>
<keyword evidence="1" id="KW-0732">Signal</keyword>
<gene>
    <name evidence="2" type="ORF">AAG570_005538</name>
</gene>
<keyword evidence="3" id="KW-1185">Reference proteome</keyword>
<protein>
    <submittedName>
        <fullName evidence="2">Uncharacterized protein</fullName>
    </submittedName>
</protein>
<accession>A0ABD0YAK2</accession>
<evidence type="ECO:0000313" key="2">
    <source>
        <dbReference type="EMBL" id="KAL1116043.1"/>
    </source>
</evidence>
<dbReference type="AlphaFoldDB" id="A0ABD0YAK2"/>
<organism evidence="2 3">
    <name type="scientific">Ranatra chinensis</name>
    <dbReference type="NCBI Taxonomy" id="642074"/>
    <lineage>
        <taxon>Eukaryota</taxon>
        <taxon>Metazoa</taxon>
        <taxon>Ecdysozoa</taxon>
        <taxon>Arthropoda</taxon>
        <taxon>Hexapoda</taxon>
        <taxon>Insecta</taxon>
        <taxon>Pterygota</taxon>
        <taxon>Neoptera</taxon>
        <taxon>Paraneoptera</taxon>
        <taxon>Hemiptera</taxon>
        <taxon>Heteroptera</taxon>
        <taxon>Panheteroptera</taxon>
        <taxon>Nepomorpha</taxon>
        <taxon>Nepidae</taxon>
        <taxon>Ranatrinae</taxon>
        <taxon>Ranatra</taxon>
    </lineage>
</organism>
<dbReference type="Proteomes" id="UP001558652">
    <property type="component" value="Unassembled WGS sequence"/>
</dbReference>
<evidence type="ECO:0000256" key="1">
    <source>
        <dbReference type="SAM" id="SignalP"/>
    </source>
</evidence>
<name>A0ABD0YAK2_9HEMI</name>
<proteinExistence type="predicted"/>
<sequence length="115" mass="12748">MLGSGVTGVVALCAALVVCASGRDYEKTGVNVRTVLFSAKDLCKSCWSAEDAELLKARMVLQDIIPTRLTTDFPMVLRYLRICLETLNSEVPQIKLKVSSKLLSFYNDEVMHHNP</sequence>
<evidence type="ECO:0000313" key="3">
    <source>
        <dbReference type="Proteomes" id="UP001558652"/>
    </source>
</evidence>
<dbReference type="EMBL" id="JBFDAA010000018">
    <property type="protein sequence ID" value="KAL1116043.1"/>
    <property type="molecule type" value="Genomic_DNA"/>
</dbReference>
<reference evidence="2 3" key="1">
    <citation type="submission" date="2024-07" db="EMBL/GenBank/DDBJ databases">
        <title>Chromosome-level genome assembly of the water stick insect Ranatra chinensis (Heteroptera: Nepidae).</title>
        <authorList>
            <person name="Liu X."/>
        </authorList>
    </citation>
    <scope>NUCLEOTIDE SEQUENCE [LARGE SCALE GENOMIC DNA]</scope>
    <source>
        <strain evidence="2">Cailab_2021Rc</strain>
        <tissue evidence="2">Muscle</tissue>
    </source>
</reference>
<feature type="signal peptide" evidence="1">
    <location>
        <begin position="1"/>
        <end position="22"/>
    </location>
</feature>
<feature type="chain" id="PRO_5044846414" evidence="1">
    <location>
        <begin position="23"/>
        <end position="115"/>
    </location>
</feature>